<dbReference type="AlphaFoldDB" id="A0A6J5INE7"/>
<sequence>MYERHDSHDSPLAVMVHIMELSASEFIGRYCLAKA</sequence>
<organism evidence="1 2">
    <name type="scientific">Burkholderia aenigmatica</name>
    <dbReference type="NCBI Taxonomy" id="2015348"/>
    <lineage>
        <taxon>Bacteria</taxon>
        <taxon>Pseudomonadati</taxon>
        <taxon>Pseudomonadota</taxon>
        <taxon>Betaproteobacteria</taxon>
        <taxon>Burkholderiales</taxon>
        <taxon>Burkholderiaceae</taxon>
        <taxon>Burkholderia</taxon>
        <taxon>Burkholderia cepacia complex</taxon>
    </lineage>
</organism>
<dbReference type="EMBL" id="CABWIL020000003">
    <property type="protein sequence ID" value="CAB3961225.1"/>
    <property type="molecule type" value="Genomic_DNA"/>
</dbReference>
<evidence type="ECO:0000313" key="1">
    <source>
        <dbReference type="EMBL" id="CAB3961225.1"/>
    </source>
</evidence>
<gene>
    <name evidence="1" type="ORF">BLA3211_00966</name>
</gene>
<dbReference type="Proteomes" id="UP000494301">
    <property type="component" value="Unassembled WGS sequence"/>
</dbReference>
<evidence type="ECO:0000313" key="2">
    <source>
        <dbReference type="Proteomes" id="UP000494301"/>
    </source>
</evidence>
<reference evidence="1 2" key="1">
    <citation type="submission" date="2020-04" db="EMBL/GenBank/DDBJ databases">
        <authorList>
            <person name="Depoorter E."/>
        </authorList>
    </citation>
    <scope>NUCLEOTIDE SEQUENCE [LARGE SCALE GENOMIC DNA]</scope>
    <source>
        <strain evidence="1 2">BCC0217</strain>
    </source>
</reference>
<protein>
    <submittedName>
        <fullName evidence="1">Uncharacterized protein</fullName>
    </submittedName>
</protein>
<accession>A0A6J5INE7</accession>
<proteinExistence type="predicted"/>
<name>A0A6J5INE7_9BURK</name>